<keyword evidence="2" id="KW-1185">Reference proteome</keyword>
<organism evidence="1 2">
    <name type="scientific">Ambrosia artemisiifolia</name>
    <name type="common">Common ragweed</name>
    <dbReference type="NCBI Taxonomy" id="4212"/>
    <lineage>
        <taxon>Eukaryota</taxon>
        <taxon>Viridiplantae</taxon>
        <taxon>Streptophyta</taxon>
        <taxon>Embryophyta</taxon>
        <taxon>Tracheophyta</taxon>
        <taxon>Spermatophyta</taxon>
        <taxon>Magnoliopsida</taxon>
        <taxon>eudicotyledons</taxon>
        <taxon>Gunneridae</taxon>
        <taxon>Pentapetalae</taxon>
        <taxon>asterids</taxon>
        <taxon>campanulids</taxon>
        <taxon>Asterales</taxon>
        <taxon>Asteraceae</taxon>
        <taxon>Asteroideae</taxon>
        <taxon>Heliantheae alliance</taxon>
        <taxon>Heliantheae</taxon>
        <taxon>Ambrosia</taxon>
    </lineage>
</organism>
<dbReference type="AlphaFoldDB" id="A0AAD5D8A1"/>
<evidence type="ECO:0000313" key="2">
    <source>
        <dbReference type="Proteomes" id="UP001206925"/>
    </source>
</evidence>
<dbReference type="Proteomes" id="UP001206925">
    <property type="component" value="Unassembled WGS sequence"/>
</dbReference>
<dbReference type="EMBL" id="JAMZMK010000971">
    <property type="protein sequence ID" value="KAI7755628.1"/>
    <property type="molecule type" value="Genomic_DNA"/>
</dbReference>
<proteinExistence type="predicted"/>
<name>A0AAD5D8A1_AMBAR</name>
<protein>
    <submittedName>
        <fullName evidence="1">Uncharacterized protein</fullName>
    </submittedName>
</protein>
<gene>
    <name evidence="1" type="ORF">M8C21_007164</name>
</gene>
<accession>A0AAD5D8A1</accession>
<evidence type="ECO:0000313" key="1">
    <source>
        <dbReference type="EMBL" id="KAI7755628.1"/>
    </source>
</evidence>
<comment type="caution">
    <text evidence="1">The sequence shown here is derived from an EMBL/GenBank/DDBJ whole genome shotgun (WGS) entry which is preliminary data.</text>
</comment>
<reference evidence="1" key="1">
    <citation type="submission" date="2022-06" db="EMBL/GenBank/DDBJ databases">
        <title>Uncovering the hologenomic basis of an extraordinary plant invasion.</title>
        <authorList>
            <person name="Bieker V.C."/>
            <person name="Martin M.D."/>
            <person name="Gilbert T."/>
            <person name="Hodgins K."/>
            <person name="Battlay P."/>
            <person name="Petersen B."/>
            <person name="Wilson J."/>
        </authorList>
    </citation>
    <scope>NUCLEOTIDE SEQUENCE</scope>
    <source>
        <strain evidence="1">AA19_3_7</strain>
        <tissue evidence="1">Leaf</tissue>
    </source>
</reference>
<sequence>MHFHMRITPPHKRKLEAFLSPHFLKQDAWGAPIAGRIESLIQKFLPYFPGRALLWWLILGKQRLLRMSDKELNAYLINVTRRENGMLKMPHWRHLVI</sequence>